<dbReference type="GO" id="GO:0006747">
    <property type="term" value="P:FAD biosynthetic process"/>
    <property type="evidence" value="ECO:0007669"/>
    <property type="project" value="UniProtKB-UniRule"/>
</dbReference>
<evidence type="ECO:0000313" key="17">
    <source>
        <dbReference type="EMBL" id="WXU00560.1"/>
    </source>
</evidence>
<comment type="catalytic activity">
    <reaction evidence="13 15">
        <text>riboflavin + ATP = FMN + ADP + H(+)</text>
        <dbReference type="Rhea" id="RHEA:14357"/>
        <dbReference type="ChEBI" id="CHEBI:15378"/>
        <dbReference type="ChEBI" id="CHEBI:30616"/>
        <dbReference type="ChEBI" id="CHEBI:57986"/>
        <dbReference type="ChEBI" id="CHEBI:58210"/>
        <dbReference type="ChEBI" id="CHEBI:456216"/>
        <dbReference type="EC" id="2.7.1.26"/>
    </reaction>
</comment>
<evidence type="ECO:0000256" key="6">
    <source>
        <dbReference type="ARBA" id="ARBA00022679"/>
    </source>
</evidence>
<dbReference type="FunFam" id="3.40.50.620:FF:000021">
    <property type="entry name" value="Riboflavin biosynthesis protein"/>
    <property type="match status" value="1"/>
</dbReference>
<evidence type="ECO:0000259" key="16">
    <source>
        <dbReference type="SMART" id="SM00904"/>
    </source>
</evidence>
<dbReference type="CDD" id="cd02064">
    <property type="entry name" value="FAD_synthetase_N"/>
    <property type="match status" value="1"/>
</dbReference>
<name>A0AAU6PHS7_9GAMM</name>
<evidence type="ECO:0000256" key="9">
    <source>
        <dbReference type="ARBA" id="ARBA00022777"/>
    </source>
</evidence>
<dbReference type="GO" id="GO:0005524">
    <property type="term" value="F:ATP binding"/>
    <property type="evidence" value="ECO:0007669"/>
    <property type="project" value="UniProtKB-UniRule"/>
</dbReference>
<dbReference type="SUPFAM" id="SSF82114">
    <property type="entry name" value="Riboflavin kinase-like"/>
    <property type="match status" value="1"/>
</dbReference>
<dbReference type="Pfam" id="PF06574">
    <property type="entry name" value="FAD_syn"/>
    <property type="match status" value="1"/>
</dbReference>
<evidence type="ECO:0000256" key="15">
    <source>
        <dbReference type="PIRNR" id="PIRNR004491"/>
    </source>
</evidence>
<dbReference type="EMBL" id="CP138327">
    <property type="protein sequence ID" value="WXU00560.1"/>
    <property type="molecule type" value="Genomic_DNA"/>
</dbReference>
<dbReference type="EC" id="2.7.7.2" evidence="15"/>
<dbReference type="InterPro" id="IPR015865">
    <property type="entry name" value="Riboflavin_kinase_bac/euk"/>
</dbReference>
<evidence type="ECO:0000256" key="5">
    <source>
        <dbReference type="ARBA" id="ARBA00022643"/>
    </source>
</evidence>
<dbReference type="EC" id="2.7.1.26" evidence="15"/>
<evidence type="ECO:0000256" key="1">
    <source>
        <dbReference type="ARBA" id="ARBA00002121"/>
    </source>
</evidence>
<dbReference type="GO" id="GO:0009398">
    <property type="term" value="P:FMN biosynthetic process"/>
    <property type="evidence" value="ECO:0007669"/>
    <property type="project" value="UniProtKB-UniRule"/>
</dbReference>
<dbReference type="InterPro" id="IPR023465">
    <property type="entry name" value="Riboflavin_kinase_dom_sf"/>
</dbReference>
<keyword evidence="6 15" id="KW-0808">Transferase</keyword>
<dbReference type="GO" id="GO:0008531">
    <property type="term" value="F:riboflavin kinase activity"/>
    <property type="evidence" value="ECO:0007669"/>
    <property type="project" value="UniProtKB-UniRule"/>
</dbReference>
<dbReference type="InterPro" id="IPR023468">
    <property type="entry name" value="Riboflavin_kinase"/>
</dbReference>
<dbReference type="PANTHER" id="PTHR22749">
    <property type="entry name" value="RIBOFLAVIN KINASE/FMN ADENYLYLTRANSFERASE"/>
    <property type="match status" value="1"/>
</dbReference>
<dbReference type="Pfam" id="PF01687">
    <property type="entry name" value="Flavokinase"/>
    <property type="match status" value="1"/>
</dbReference>
<dbReference type="InterPro" id="IPR002606">
    <property type="entry name" value="Riboflavin_kinase_bac"/>
</dbReference>
<evidence type="ECO:0000256" key="4">
    <source>
        <dbReference type="ARBA" id="ARBA00022630"/>
    </source>
</evidence>
<reference evidence="17" key="1">
    <citation type="submission" date="2023-10" db="EMBL/GenBank/DDBJ databases">
        <title>The first scallop-associated chemosynthetic bacterial symbiont.</title>
        <authorList>
            <person name="Lin Y.-T."/>
            <person name="Sun J."/>
            <person name="Ip J.C.-H."/>
            <person name="He X."/>
            <person name="Gao Z.-M."/>
            <person name="Perez M."/>
            <person name="Xu T."/>
            <person name="Qian P.-Y."/>
            <person name="Qiu J.-W."/>
        </authorList>
    </citation>
    <scope>NUCLEOTIDE SEQUENCE</scope>
    <source>
        <strain evidence="17">Gill1</strain>
    </source>
</reference>
<dbReference type="AlphaFoldDB" id="A0AAU6PHS7"/>
<evidence type="ECO:0000256" key="12">
    <source>
        <dbReference type="ARBA" id="ARBA00023268"/>
    </source>
</evidence>
<keyword evidence="7 15" id="KW-0548">Nucleotidyltransferase</keyword>
<evidence type="ECO:0000256" key="13">
    <source>
        <dbReference type="ARBA" id="ARBA00047880"/>
    </source>
</evidence>
<dbReference type="GO" id="GO:0003919">
    <property type="term" value="F:FMN adenylyltransferase activity"/>
    <property type="evidence" value="ECO:0007669"/>
    <property type="project" value="UniProtKB-UniRule"/>
</dbReference>
<proteinExistence type="inferred from homology"/>
<evidence type="ECO:0000256" key="7">
    <source>
        <dbReference type="ARBA" id="ARBA00022695"/>
    </source>
</evidence>
<dbReference type="NCBIfam" id="NF004159">
    <property type="entry name" value="PRK05627.1-2"/>
    <property type="match status" value="1"/>
</dbReference>
<keyword evidence="4 15" id="KW-0285">Flavoprotein</keyword>
<keyword evidence="12" id="KW-0511">Multifunctional enzyme</keyword>
<comment type="pathway">
    <text evidence="2 15">Cofactor biosynthesis; FAD biosynthesis; FAD from FMN: step 1/1.</text>
</comment>
<keyword evidence="11 15" id="KW-0067">ATP-binding</keyword>
<keyword evidence="8 15" id="KW-0547">Nucleotide-binding</keyword>
<dbReference type="Gene3D" id="2.40.30.30">
    <property type="entry name" value="Riboflavin kinase-like"/>
    <property type="match status" value="1"/>
</dbReference>
<dbReference type="SUPFAM" id="SSF52374">
    <property type="entry name" value="Nucleotidylyl transferase"/>
    <property type="match status" value="1"/>
</dbReference>
<evidence type="ECO:0000256" key="8">
    <source>
        <dbReference type="ARBA" id="ARBA00022741"/>
    </source>
</evidence>
<dbReference type="NCBIfam" id="NF004163">
    <property type="entry name" value="PRK05627.1-6"/>
    <property type="match status" value="1"/>
</dbReference>
<dbReference type="InterPro" id="IPR015864">
    <property type="entry name" value="FAD_synthase"/>
</dbReference>
<dbReference type="NCBIfam" id="NF004162">
    <property type="entry name" value="PRK05627.1-5"/>
    <property type="match status" value="1"/>
</dbReference>
<dbReference type="PANTHER" id="PTHR22749:SF6">
    <property type="entry name" value="RIBOFLAVIN KINASE"/>
    <property type="match status" value="1"/>
</dbReference>
<evidence type="ECO:0000256" key="3">
    <source>
        <dbReference type="ARBA" id="ARBA00005201"/>
    </source>
</evidence>
<comment type="function">
    <text evidence="1">Catalyzes the phosphorylation of riboflavin to FMN followed by the adenylation of FMN to FAD.</text>
</comment>
<dbReference type="PIRSF" id="PIRSF004491">
    <property type="entry name" value="FAD_Synth"/>
    <property type="match status" value="1"/>
</dbReference>
<keyword evidence="10 15" id="KW-0274">FAD</keyword>
<dbReference type="NCBIfam" id="TIGR00083">
    <property type="entry name" value="ribF"/>
    <property type="match status" value="1"/>
</dbReference>
<feature type="domain" description="Riboflavin kinase" evidence="16">
    <location>
        <begin position="180"/>
        <end position="303"/>
    </location>
</feature>
<comment type="similarity">
    <text evidence="15">Belongs to the ribF family.</text>
</comment>
<dbReference type="InterPro" id="IPR014729">
    <property type="entry name" value="Rossmann-like_a/b/a_fold"/>
</dbReference>
<evidence type="ECO:0000256" key="10">
    <source>
        <dbReference type="ARBA" id="ARBA00022827"/>
    </source>
</evidence>
<gene>
    <name evidence="17" type="primary">ribF</name>
    <name evidence="17" type="ORF">Ctma_1285</name>
</gene>
<evidence type="ECO:0000256" key="14">
    <source>
        <dbReference type="ARBA" id="ARBA00049494"/>
    </source>
</evidence>
<dbReference type="Gene3D" id="3.40.50.620">
    <property type="entry name" value="HUPs"/>
    <property type="match status" value="1"/>
</dbReference>
<sequence length="308" mass="34649">MKLIHGLHNLEKQQGSVVTIGNFDGVHAGHEKIILRLIKKSKALGAPSVLISFMPTPQSFFNHPQASLSSFKEKHNLLSKLGLDIHLIIRFNQAFSQLKAQDFVQTVLLDKLAMKHCLVGDDFCFGKDRVGDFELLKTLSKTNSFTVEKTPSILCDNHRVSSSKIRSLLEQGEMQSASQMLGREFSIVGKVIHGFKNGRNIGFPTINIPIKRKISPVHGIFAVTAELDGNIHQGVCSIGNRPIIGGEKTLLEVFLFDFDEQVYGFEVKTVFKHKIRDERDFEDFEALKQQIKIDVEDAKNYFKNQSNV</sequence>
<accession>A0AAU6PHS7</accession>
<keyword evidence="9 15" id="KW-0418">Kinase</keyword>
<comment type="pathway">
    <text evidence="3 15">Cofactor biosynthesis; FMN biosynthesis; FMN from riboflavin (ATP route): step 1/1.</text>
</comment>
<dbReference type="GO" id="GO:0009231">
    <property type="term" value="P:riboflavin biosynthetic process"/>
    <property type="evidence" value="ECO:0007669"/>
    <property type="project" value="InterPro"/>
</dbReference>
<organism evidence="17">
    <name type="scientific">Catillopecten margaritatus gill symbiont</name>
    <dbReference type="NCBI Taxonomy" id="3083288"/>
    <lineage>
        <taxon>Bacteria</taxon>
        <taxon>Pseudomonadati</taxon>
        <taxon>Pseudomonadota</taxon>
        <taxon>Gammaproteobacteria</taxon>
        <taxon>sulfur-oxidizing symbionts</taxon>
    </lineage>
</organism>
<evidence type="ECO:0000256" key="2">
    <source>
        <dbReference type="ARBA" id="ARBA00004726"/>
    </source>
</evidence>
<evidence type="ECO:0000256" key="11">
    <source>
        <dbReference type="ARBA" id="ARBA00022840"/>
    </source>
</evidence>
<comment type="catalytic activity">
    <reaction evidence="14 15">
        <text>FMN + ATP + H(+) = FAD + diphosphate</text>
        <dbReference type="Rhea" id="RHEA:17237"/>
        <dbReference type="ChEBI" id="CHEBI:15378"/>
        <dbReference type="ChEBI" id="CHEBI:30616"/>
        <dbReference type="ChEBI" id="CHEBI:33019"/>
        <dbReference type="ChEBI" id="CHEBI:57692"/>
        <dbReference type="ChEBI" id="CHEBI:58210"/>
        <dbReference type="EC" id="2.7.7.2"/>
    </reaction>
</comment>
<keyword evidence="5 15" id="KW-0288">FMN</keyword>
<dbReference type="SMART" id="SM00904">
    <property type="entry name" value="Flavokinase"/>
    <property type="match status" value="1"/>
</dbReference>
<protein>
    <recommendedName>
        <fullName evidence="15">Riboflavin biosynthesis protein</fullName>
    </recommendedName>
    <domain>
        <recommendedName>
            <fullName evidence="15">Riboflavin kinase</fullName>
            <ecNumber evidence="15">2.7.1.26</ecNumber>
        </recommendedName>
        <alternativeName>
            <fullName evidence="15">Flavokinase</fullName>
        </alternativeName>
    </domain>
    <domain>
        <recommendedName>
            <fullName evidence="15">FMN adenylyltransferase</fullName>
            <ecNumber evidence="15">2.7.7.2</ecNumber>
        </recommendedName>
        <alternativeName>
            <fullName evidence="15">FAD pyrophosphorylase</fullName>
        </alternativeName>
        <alternativeName>
            <fullName evidence="15">FAD synthase</fullName>
        </alternativeName>
    </domain>
</protein>